<dbReference type="GeneID" id="111135957"/>
<dbReference type="SUPFAM" id="SSF54403">
    <property type="entry name" value="Cystatin/monellin"/>
    <property type="match status" value="1"/>
</dbReference>
<dbReference type="OrthoDB" id="1908104at2759"/>
<feature type="signal peptide" evidence="1">
    <location>
        <begin position="1"/>
        <end position="23"/>
    </location>
</feature>
<proteinExistence type="predicted"/>
<dbReference type="InterPro" id="IPR046350">
    <property type="entry name" value="Cystatin_sf"/>
</dbReference>
<evidence type="ECO:0000313" key="2">
    <source>
        <dbReference type="Proteomes" id="UP000694844"/>
    </source>
</evidence>
<reference evidence="3" key="1">
    <citation type="submission" date="2025-08" db="UniProtKB">
        <authorList>
            <consortium name="RefSeq"/>
        </authorList>
    </citation>
    <scope>IDENTIFICATION</scope>
    <source>
        <tissue evidence="3">Whole sample</tissue>
    </source>
</reference>
<dbReference type="Gene3D" id="3.10.450.10">
    <property type="match status" value="1"/>
</dbReference>
<gene>
    <name evidence="3" type="primary">LOC111135957</name>
</gene>
<dbReference type="KEGG" id="cvn:111135957"/>
<dbReference type="AlphaFoldDB" id="A0A8B8EQE5"/>
<name>A0A8B8EQE5_CRAVI</name>
<dbReference type="Proteomes" id="UP000694844">
    <property type="component" value="Chromosome 5"/>
</dbReference>
<accession>A0A8B8EQE5</accession>
<evidence type="ECO:0000256" key="1">
    <source>
        <dbReference type="SAM" id="SignalP"/>
    </source>
</evidence>
<protein>
    <submittedName>
        <fullName evidence="3">Uncharacterized protein LOC111135957</fullName>
    </submittedName>
</protein>
<feature type="chain" id="PRO_5034184072" evidence="1">
    <location>
        <begin position="24"/>
        <end position="156"/>
    </location>
</feature>
<keyword evidence="2" id="KW-1185">Reference proteome</keyword>
<organism evidence="2 3">
    <name type="scientific">Crassostrea virginica</name>
    <name type="common">Eastern oyster</name>
    <dbReference type="NCBI Taxonomy" id="6565"/>
    <lineage>
        <taxon>Eukaryota</taxon>
        <taxon>Metazoa</taxon>
        <taxon>Spiralia</taxon>
        <taxon>Lophotrochozoa</taxon>
        <taxon>Mollusca</taxon>
        <taxon>Bivalvia</taxon>
        <taxon>Autobranchia</taxon>
        <taxon>Pteriomorphia</taxon>
        <taxon>Ostreida</taxon>
        <taxon>Ostreoidea</taxon>
        <taxon>Ostreidae</taxon>
        <taxon>Crassostrea</taxon>
    </lineage>
</organism>
<keyword evidence="1" id="KW-0732">Signal</keyword>
<sequence length="156" mass="16985">MNAFAVFLSATISIALVISQGASQPPPPGGQKVVNVTDPRVIKSSMAGIEAINLQNGYGETTLREVIYKVMNATEQVVNGFLFRLHMEVGPSECYNTIMNIGKTAAACPLLSPKLVHPCFTEVLARNWTVPDHLTLNVSCEPIPEQKAAMLHRLWP</sequence>
<evidence type="ECO:0000313" key="3">
    <source>
        <dbReference type="RefSeq" id="XP_022342159.1"/>
    </source>
</evidence>
<dbReference type="RefSeq" id="XP_022342159.1">
    <property type="nucleotide sequence ID" value="XM_022486451.1"/>
</dbReference>